<accession>A0A7I8K3F0</accession>
<evidence type="ECO:0000256" key="1">
    <source>
        <dbReference type="ARBA" id="ARBA00023002"/>
    </source>
</evidence>
<dbReference type="Pfam" id="PF01494">
    <property type="entry name" value="FAD_binding_3"/>
    <property type="match status" value="1"/>
</dbReference>
<sequence length="417" mass="45201">MEATEDVVIVGAGIAGLATALGIHRLGLRSLVLEWSDSLRSSGFALTVWANAWRALDELGVADSLRRQHLLHRAVIIGSAATGDITSKRAFEARDQGEQPEVRCVRRSLLVDVLAKELPNGTIRFSSKVVHIEEQGTLKLLHLADGSTVRTKVLVGCDGVNSVVAKWLGLRGPAYAGRSAARGIAEFPGGHGFEANFLQYVGNGFRSGVLPCDETHVYWFFTFSPSPEEKEVEEDMAKMKQHVLRNLRKVPKKVLQAVERTEPSAIVSSPLRYRWPSDLLWGGICRGSVCLAGDALHAMTPDLGQGGCAALEDGVTLARCLGGALRGKPGAAAADERRRIEAALEEYAKERKWRSFELICTAYAIGRIQQSSGAVMNFIRDRLLAPLMTRKLMSIATFDCGPLSPSDGQRSSPGTTL</sequence>
<evidence type="ECO:0000313" key="5">
    <source>
        <dbReference type="EMBL" id="CAA7391445.1"/>
    </source>
</evidence>
<dbReference type="SUPFAM" id="SSF51905">
    <property type="entry name" value="FAD/NAD(P)-binding domain"/>
    <property type="match status" value="1"/>
</dbReference>
<feature type="domain" description="FAD-binding" evidence="4">
    <location>
        <begin position="6"/>
        <end position="333"/>
    </location>
</feature>
<protein>
    <recommendedName>
        <fullName evidence="4">FAD-binding domain-containing protein</fullName>
    </recommendedName>
</protein>
<dbReference type="InterPro" id="IPR036188">
    <property type="entry name" value="FAD/NAD-bd_sf"/>
</dbReference>
<evidence type="ECO:0000256" key="2">
    <source>
        <dbReference type="ARBA" id="ARBA00023033"/>
    </source>
</evidence>
<dbReference type="PANTHER" id="PTHR45934:SF28">
    <property type="entry name" value="OS03G0153100 PROTEIN"/>
    <property type="match status" value="1"/>
</dbReference>
<organism evidence="5 6">
    <name type="scientific">Spirodela intermedia</name>
    <name type="common">Intermediate duckweed</name>
    <dbReference type="NCBI Taxonomy" id="51605"/>
    <lineage>
        <taxon>Eukaryota</taxon>
        <taxon>Viridiplantae</taxon>
        <taxon>Streptophyta</taxon>
        <taxon>Embryophyta</taxon>
        <taxon>Tracheophyta</taxon>
        <taxon>Spermatophyta</taxon>
        <taxon>Magnoliopsida</taxon>
        <taxon>Liliopsida</taxon>
        <taxon>Araceae</taxon>
        <taxon>Lemnoideae</taxon>
        <taxon>Spirodela</taxon>
    </lineage>
</organism>
<dbReference type="InterPro" id="IPR002938">
    <property type="entry name" value="FAD-bd"/>
</dbReference>
<keyword evidence="6" id="KW-1185">Reference proteome</keyword>
<evidence type="ECO:0000313" key="6">
    <source>
        <dbReference type="Proteomes" id="UP000663760"/>
    </source>
</evidence>
<dbReference type="GO" id="GO:0071949">
    <property type="term" value="F:FAD binding"/>
    <property type="evidence" value="ECO:0007669"/>
    <property type="project" value="InterPro"/>
</dbReference>
<name>A0A7I8K3F0_SPIIN</name>
<keyword evidence="1" id="KW-0560">Oxidoreductase</keyword>
<evidence type="ECO:0000259" key="4">
    <source>
        <dbReference type="Pfam" id="PF01494"/>
    </source>
</evidence>
<dbReference type="OrthoDB" id="655030at2759"/>
<gene>
    <name evidence="5" type="ORF">SI8410_02002742</name>
</gene>
<dbReference type="InterPro" id="IPR044560">
    <property type="entry name" value="MOase"/>
</dbReference>
<evidence type="ECO:0000256" key="3">
    <source>
        <dbReference type="ARBA" id="ARBA00024018"/>
    </source>
</evidence>
<keyword evidence="2" id="KW-0503">Monooxygenase</keyword>
<dbReference type="Gene3D" id="3.50.50.60">
    <property type="entry name" value="FAD/NAD(P)-binding domain"/>
    <property type="match status" value="1"/>
</dbReference>
<dbReference type="Proteomes" id="UP000663760">
    <property type="component" value="Chromosome 2"/>
</dbReference>
<dbReference type="PANTHER" id="PTHR45934">
    <property type="entry name" value="FAD/NAD(P)-BINDING OXIDOREDUCTASE FAMILY PROTEIN"/>
    <property type="match status" value="1"/>
</dbReference>
<reference evidence="5" key="1">
    <citation type="submission" date="2020-02" db="EMBL/GenBank/DDBJ databases">
        <authorList>
            <person name="Scholz U."/>
            <person name="Mascher M."/>
            <person name="Fiebig A."/>
        </authorList>
    </citation>
    <scope>NUCLEOTIDE SEQUENCE</scope>
</reference>
<dbReference type="EMBL" id="LR746265">
    <property type="protein sequence ID" value="CAA7391445.1"/>
    <property type="molecule type" value="Genomic_DNA"/>
</dbReference>
<proteinExistence type="inferred from homology"/>
<dbReference type="GO" id="GO:0004497">
    <property type="term" value="F:monooxygenase activity"/>
    <property type="evidence" value="ECO:0007669"/>
    <property type="project" value="UniProtKB-KW"/>
</dbReference>
<dbReference type="PRINTS" id="PR00420">
    <property type="entry name" value="RNGMNOXGNASE"/>
</dbReference>
<comment type="similarity">
    <text evidence="3">Belongs to the 3-hydroxybenzoate 6-hydroxylase family.</text>
</comment>
<dbReference type="AlphaFoldDB" id="A0A7I8K3F0"/>